<gene>
    <name evidence="2" type="ORF">Xhom_04906</name>
</gene>
<protein>
    <submittedName>
        <fullName evidence="1">Uncharacterized protein</fullName>
    </submittedName>
</protein>
<evidence type="ECO:0000313" key="2">
    <source>
        <dbReference type="EMBL" id="PHM51508.1"/>
    </source>
</evidence>
<reference evidence="1" key="1">
    <citation type="journal article" date="2017" name="J. Invertebr. Pathol.">
        <title>Identification and bacterial characteristics of Xenorhabdus hominickii ANU101 from an entomopathogenic nematode, Steinernema monticolum.</title>
        <authorList>
            <person name="Park Y."/>
            <person name="Kang S."/>
            <person name="Sadekuzzaman M."/>
            <person name="Kim H."/>
            <person name="Jung J.K."/>
            <person name="Kim Y."/>
        </authorList>
    </citation>
    <scope>NUCLEOTIDE SEQUENCE</scope>
    <source>
        <strain evidence="1">ANU101</strain>
        <plasmid evidence="1">unnamed2</plasmid>
    </source>
</reference>
<keyword evidence="1" id="KW-0614">Plasmid</keyword>
<sequence>MNIQELINSVKETEINATETQVSKMESEEVSLLGPMNMLAFDA</sequence>
<name>A0A1V0M4B0_XENHO</name>
<reference evidence="2 3" key="2">
    <citation type="journal article" date="2017" name="Nat. Microbiol.">
        <title>Natural product diversity associated with the nematode symbionts Photorhabdus and Xenorhabdus.</title>
        <authorList>
            <person name="Tobias N.J."/>
            <person name="Wolff H."/>
            <person name="Djahanschiri B."/>
            <person name="Grundmann F."/>
            <person name="Kronenwerth M."/>
            <person name="Shi Y.M."/>
            <person name="Simonyi S."/>
            <person name="Grun P."/>
            <person name="Shapiro-Ilan D."/>
            <person name="Pidot S.J."/>
            <person name="Stinear T.P."/>
            <person name="Ebersberger I."/>
            <person name="Bode H.B."/>
        </authorList>
    </citation>
    <scope>NUCLEOTIDE SEQUENCE [LARGE SCALE GENOMIC DNA]</scope>
    <source>
        <strain evidence="2 3">DSM 17903</strain>
    </source>
</reference>
<dbReference type="AlphaFoldDB" id="A0A1V0M4B0"/>
<dbReference type="Proteomes" id="UP000225433">
    <property type="component" value="Unassembled WGS sequence"/>
</dbReference>
<dbReference type="RefSeq" id="WP_273576131.1">
    <property type="nucleotide sequence ID" value="NZ_CAWNQJ010000043.1"/>
</dbReference>
<evidence type="ECO:0000313" key="3">
    <source>
        <dbReference type="Proteomes" id="UP000225433"/>
    </source>
</evidence>
<dbReference type="EMBL" id="KX517799">
    <property type="protein sequence ID" value="ARD69704.1"/>
    <property type="molecule type" value="Genomic_DNA"/>
</dbReference>
<dbReference type="EMBL" id="NJAI01000017">
    <property type="protein sequence ID" value="PHM51508.1"/>
    <property type="molecule type" value="Genomic_DNA"/>
</dbReference>
<evidence type="ECO:0000313" key="1">
    <source>
        <dbReference type="EMBL" id="ARD69704.1"/>
    </source>
</evidence>
<organism evidence="1">
    <name type="scientific">Xenorhabdus hominickii</name>
    <dbReference type="NCBI Taxonomy" id="351679"/>
    <lineage>
        <taxon>Bacteria</taxon>
        <taxon>Pseudomonadati</taxon>
        <taxon>Pseudomonadota</taxon>
        <taxon>Gammaproteobacteria</taxon>
        <taxon>Enterobacterales</taxon>
        <taxon>Morganellaceae</taxon>
        <taxon>Xenorhabdus</taxon>
    </lineage>
</organism>
<geneLocation type="plasmid" evidence="1">
    <name>unnamed2</name>
</geneLocation>
<proteinExistence type="predicted"/>
<accession>A0A1V0M4B0</accession>